<evidence type="ECO:0000313" key="1">
    <source>
        <dbReference type="Proteomes" id="UP000887576"/>
    </source>
</evidence>
<evidence type="ECO:0000313" key="2">
    <source>
        <dbReference type="WBParaSite" id="JU765_v2.g17718.t1"/>
    </source>
</evidence>
<sequence>MVRGQNLLISGPSGAGKSSFLRVLMRIWDINSGNITFGITSEHILHVSQRPYFPSGGLSLRQQIEFPIHLPQTEQTYRNTGLIEELMVKLKVHHLLDRCGGLDSPVDFEWQETLTPGELQRLSFIRVIIHRPILAILDEATNAVSVDAEKTMYDLLVENGINFISVGHRPSLRNYHSVELKLDGKTGYTFENLIN</sequence>
<name>A0AC34QNL1_9BILA</name>
<dbReference type="Proteomes" id="UP000887576">
    <property type="component" value="Unplaced"/>
</dbReference>
<reference evidence="2" key="1">
    <citation type="submission" date="2022-11" db="UniProtKB">
        <authorList>
            <consortium name="WormBaseParasite"/>
        </authorList>
    </citation>
    <scope>IDENTIFICATION</scope>
</reference>
<proteinExistence type="predicted"/>
<dbReference type="WBParaSite" id="JU765_v2.g17718.t1">
    <property type="protein sequence ID" value="JU765_v2.g17718.t1"/>
    <property type="gene ID" value="JU765_v2.g17718"/>
</dbReference>
<protein>
    <submittedName>
        <fullName evidence="2">ABC transporter domain-containing protein</fullName>
    </submittedName>
</protein>
<accession>A0AC34QNL1</accession>
<organism evidence="1 2">
    <name type="scientific">Panagrolaimus sp. JU765</name>
    <dbReference type="NCBI Taxonomy" id="591449"/>
    <lineage>
        <taxon>Eukaryota</taxon>
        <taxon>Metazoa</taxon>
        <taxon>Ecdysozoa</taxon>
        <taxon>Nematoda</taxon>
        <taxon>Chromadorea</taxon>
        <taxon>Rhabditida</taxon>
        <taxon>Tylenchina</taxon>
        <taxon>Panagrolaimomorpha</taxon>
        <taxon>Panagrolaimoidea</taxon>
        <taxon>Panagrolaimidae</taxon>
        <taxon>Panagrolaimus</taxon>
    </lineage>
</organism>